<evidence type="ECO:0000256" key="6">
    <source>
        <dbReference type="ARBA" id="ARBA00023015"/>
    </source>
</evidence>
<keyword evidence="4 10" id="KW-0863">Zinc-finger</keyword>
<evidence type="ECO:0000256" key="4">
    <source>
        <dbReference type="ARBA" id="ARBA00022771"/>
    </source>
</evidence>
<proteinExistence type="inferred from homology"/>
<comment type="subcellular location">
    <subcellularLocation>
        <location evidence="1">Nucleus</location>
    </subcellularLocation>
</comment>
<dbReference type="GO" id="GO:0000978">
    <property type="term" value="F:RNA polymerase II cis-regulatory region sequence-specific DNA binding"/>
    <property type="evidence" value="ECO:0007669"/>
    <property type="project" value="TreeGrafter"/>
</dbReference>
<dbReference type="Gene3D" id="3.30.160.60">
    <property type="entry name" value="Classic Zinc Finger"/>
    <property type="match status" value="2"/>
</dbReference>
<feature type="domain" description="C2H2-type" evidence="11">
    <location>
        <begin position="96"/>
        <end position="123"/>
    </location>
</feature>
<evidence type="ECO:0000313" key="12">
    <source>
        <dbReference type="EMBL" id="KAK4301527.1"/>
    </source>
</evidence>
<name>A0AAE1P649_9EUCA</name>
<reference evidence="12" key="1">
    <citation type="submission" date="2023-11" db="EMBL/GenBank/DDBJ databases">
        <title>Genome assemblies of two species of porcelain crab, Petrolisthes cinctipes and Petrolisthes manimaculis (Anomura: Porcellanidae).</title>
        <authorList>
            <person name="Angst P."/>
        </authorList>
    </citation>
    <scope>NUCLEOTIDE SEQUENCE</scope>
    <source>
        <strain evidence="12">PB745_02</strain>
        <tissue evidence="12">Gill</tissue>
    </source>
</reference>
<dbReference type="PROSITE" id="PS50157">
    <property type="entry name" value="ZINC_FINGER_C2H2_2"/>
    <property type="match status" value="1"/>
</dbReference>
<evidence type="ECO:0000256" key="2">
    <source>
        <dbReference type="ARBA" id="ARBA00022723"/>
    </source>
</evidence>
<dbReference type="SMART" id="SM00355">
    <property type="entry name" value="ZnF_C2H2"/>
    <property type="match status" value="3"/>
</dbReference>
<evidence type="ECO:0000256" key="5">
    <source>
        <dbReference type="ARBA" id="ARBA00022833"/>
    </source>
</evidence>
<dbReference type="SUPFAM" id="SSF57667">
    <property type="entry name" value="beta-beta-alpha zinc fingers"/>
    <property type="match status" value="1"/>
</dbReference>
<dbReference type="PANTHER" id="PTHR24388:SF54">
    <property type="entry name" value="PROTEIN ESCARGOT"/>
    <property type="match status" value="1"/>
</dbReference>
<dbReference type="InterPro" id="IPR036236">
    <property type="entry name" value="Znf_C2H2_sf"/>
</dbReference>
<evidence type="ECO:0000256" key="9">
    <source>
        <dbReference type="ARBA" id="ARBA00037948"/>
    </source>
</evidence>
<keyword evidence="6" id="KW-0805">Transcription regulation</keyword>
<gene>
    <name evidence="12" type="ORF">Pmani_026305</name>
</gene>
<evidence type="ECO:0000256" key="1">
    <source>
        <dbReference type="ARBA" id="ARBA00004123"/>
    </source>
</evidence>
<keyword evidence="2" id="KW-0479">Metal-binding</keyword>
<evidence type="ECO:0000256" key="7">
    <source>
        <dbReference type="ARBA" id="ARBA00023163"/>
    </source>
</evidence>
<sequence>MVGASVTSRSTTLTPHQRPRQMADLEAGCVTLPAGYKLHQCPVCPYSTPNGNHMQYHMRSHTVIQGGSRLSSWMTPGLTTTNTTAATMPSRLPRYLMCHFCPYTTIFKTNYQNHIRKHTGEKPFACPYCSYSSAQRSNLRRHIRGCTARLQRYT</sequence>
<evidence type="ECO:0000256" key="10">
    <source>
        <dbReference type="PROSITE-ProRule" id="PRU00042"/>
    </source>
</evidence>
<evidence type="ECO:0000313" key="13">
    <source>
        <dbReference type="Proteomes" id="UP001292094"/>
    </source>
</evidence>
<dbReference type="GO" id="GO:0008270">
    <property type="term" value="F:zinc ion binding"/>
    <property type="evidence" value="ECO:0007669"/>
    <property type="project" value="UniProtKB-KW"/>
</dbReference>
<dbReference type="FunFam" id="3.30.160.60:FF:000395">
    <property type="entry name" value="zinc finger protein 513"/>
    <property type="match status" value="1"/>
</dbReference>
<dbReference type="InterPro" id="IPR013087">
    <property type="entry name" value="Znf_C2H2_type"/>
</dbReference>
<keyword evidence="13" id="KW-1185">Reference proteome</keyword>
<evidence type="ECO:0000256" key="3">
    <source>
        <dbReference type="ARBA" id="ARBA00022737"/>
    </source>
</evidence>
<evidence type="ECO:0000256" key="8">
    <source>
        <dbReference type="ARBA" id="ARBA00023242"/>
    </source>
</evidence>
<organism evidence="12 13">
    <name type="scientific">Petrolisthes manimaculis</name>
    <dbReference type="NCBI Taxonomy" id="1843537"/>
    <lineage>
        <taxon>Eukaryota</taxon>
        <taxon>Metazoa</taxon>
        <taxon>Ecdysozoa</taxon>
        <taxon>Arthropoda</taxon>
        <taxon>Crustacea</taxon>
        <taxon>Multicrustacea</taxon>
        <taxon>Malacostraca</taxon>
        <taxon>Eumalacostraca</taxon>
        <taxon>Eucarida</taxon>
        <taxon>Decapoda</taxon>
        <taxon>Pleocyemata</taxon>
        <taxon>Anomura</taxon>
        <taxon>Galatheoidea</taxon>
        <taxon>Porcellanidae</taxon>
        <taxon>Petrolisthes</taxon>
    </lineage>
</organism>
<dbReference type="Proteomes" id="UP001292094">
    <property type="component" value="Unassembled WGS sequence"/>
</dbReference>
<dbReference type="PANTHER" id="PTHR24388">
    <property type="entry name" value="ZINC FINGER PROTEIN"/>
    <property type="match status" value="1"/>
</dbReference>
<dbReference type="InterPro" id="IPR050527">
    <property type="entry name" value="Snail/Krueppel_Znf"/>
</dbReference>
<protein>
    <recommendedName>
        <fullName evidence="11">C2H2-type domain-containing protein</fullName>
    </recommendedName>
</protein>
<comment type="similarity">
    <text evidence="9">Belongs to the snail C2H2-type zinc-finger protein family.</text>
</comment>
<keyword evidence="8" id="KW-0539">Nucleus</keyword>
<comment type="caution">
    <text evidence="12">The sequence shown here is derived from an EMBL/GenBank/DDBJ whole genome shotgun (WGS) entry which is preliminary data.</text>
</comment>
<dbReference type="GO" id="GO:0005634">
    <property type="term" value="C:nucleus"/>
    <property type="evidence" value="ECO:0007669"/>
    <property type="project" value="UniProtKB-SubCell"/>
</dbReference>
<dbReference type="EMBL" id="JAWZYT010002861">
    <property type="protein sequence ID" value="KAK4301527.1"/>
    <property type="molecule type" value="Genomic_DNA"/>
</dbReference>
<evidence type="ECO:0000259" key="11">
    <source>
        <dbReference type="PROSITE" id="PS50157"/>
    </source>
</evidence>
<dbReference type="GO" id="GO:0000981">
    <property type="term" value="F:DNA-binding transcription factor activity, RNA polymerase II-specific"/>
    <property type="evidence" value="ECO:0007669"/>
    <property type="project" value="TreeGrafter"/>
</dbReference>
<keyword evidence="7" id="KW-0804">Transcription</keyword>
<dbReference type="Pfam" id="PF13909">
    <property type="entry name" value="zf-H2C2_5"/>
    <property type="match status" value="1"/>
</dbReference>
<keyword evidence="5" id="KW-0862">Zinc</keyword>
<accession>A0AAE1P649</accession>
<dbReference type="AlphaFoldDB" id="A0AAE1P649"/>
<keyword evidence="3" id="KW-0677">Repeat</keyword>